<dbReference type="Proteomes" id="UP001454036">
    <property type="component" value="Unassembled WGS sequence"/>
</dbReference>
<keyword evidence="2" id="KW-1185">Reference proteome</keyword>
<evidence type="ECO:0000313" key="2">
    <source>
        <dbReference type="Proteomes" id="UP001454036"/>
    </source>
</evidence>
<dbReference type="CDD" id="cd09272">
    <property type="entry name" value="RNase_HI_RT_Ty1"/>
    <property type="match status" value="1"/>
</dbReference>
<gene>
    <name evidence="1" type="ORF">LIER_34179</name>
</gene>
<dbReference type="PANTHER" id="PTHR11439:SF470">
    <property type="entry name" value="CYSTEINE-RICH RLK (RECEPTOR-LIKE PROTEIN KINASE) 8"/>
    <property type="match status" value="1"/>
</dbReference>
<dbReference type="AlphaFoldDB" id="A0AAV3RYS3"/>
<comment type="caution">
    <text evidence="1">The sequence shown here is derived from an EMBL/GenBank/DDBJ whole genome shotgun (WGS) entry which is preliminary data.</text>
</comment>
<dbReference type="EMBL" id="BAABME010014143">
    <property type="protein sequence ID" value="GAA0186891.1"/>
    <property type="molecule type" value="Genomic_DNA"/>
</dbReference>
<sequence>MKDLEAGLLGAKPVHFLMEQNHRLGSSTIHVLSQFLHEAHQDHWSTAICVVKYLKEEKTQTIVSHSSTEAEYKSMAAVACELNWLKGFLHCLDVDHSQPMDLKCDSQPALYLAQNPVFHERTEYIKVDCHFLRDAALDGTISTTHVSTTNQLVDIFIKALGKRQFKFLLGNLGIYDLHAPT</sequence>
<name>A0AAV3RYS3_LITER</name>
<accession>A0AAV3RYS3</accession>
<organism evidence="1 2">
    <name type="scientific">Lithospermum erythrorhizon</name>
    <name type="common">Purple gromwell</name>
    <name type="synonym">Lithospermum officinale var. erythrorhizon</name>
    <dbReference type="NCBI Taxonomy" id="34254"/>
    <lineage>
        <taxon>Eukaryota</taxon>
        <taxon>Viridiplantae</taxon>
        <taxon>Streptophyta</taxon>
        <taxon>Embryophyta</taxon>
        <taxon>Tracheophyta</taxon>
        <taxon>Spermatophyta</taxon>
        <taxon>Magnoliopsida</taxon>
        <taxon>eudicotyledons</taxon>
        <taxon>Gunneridae</taxon>
        <taxon>Pentapetalae</taxon>
        <taxon>asterids</taxon>
        <taxon>lamiids</taxon>
        <taxon>Boraginales</taxon>
        <taxon>Boraginaceae</taxon>
        <taxon>Boraginoideae</taxon>
        <taxon>Lithospermeae</taxon>
        <taxon>Lithospermum</taxon>
    </lineage>
</organism>
<evidence type="ECO:0000313" key="1">
    <source>
        <dbReference type="EMBL" id="GAA0186891.1"/>
    </source>
</evidence>
<reference evidence="1 2" key="1">
    <citation type="submission" date="2024-01" db="EMBL/GenBank/DDBJ databases">
        <title>The complete chloroplast genome sequence of Lithospermum erythrorhizon: insights into the phylogenetic relationship among Boraginaceae species and the maternal lineages of purple gromwells.</title>
        <authorList>
            <person name="Okada T."/>
            <person name="Watanabe K."/>
        </authorList>
    </citation>
    <scope>NUCLEOTIDE SEQUENCE [LARGE SCALE GENOMIC DNA]</scope>
</reference>
<proteinExistence type="predicted"/>
<dbReference type="PANTHER" id="PTHR11439">
    <property type="entry name" value="GAG-POL-RELATED RETROTRANSPOSON"/>
    <property type="match status" value="1"/>
</dbReference>
<protein>
    <submittedName>
        <fullName evidence="1">Uncharacterized protein</fullName>
    </submittedName>
</protein>